<organism evidence="2 3">
    <name type="scientific">Zootermopsis nevadensis</name>
    <name type="common">Dampwood termite</name>
    <dbReference type="NCBI Taxonomy" id="136037"/>
    <lineage>
        <taxon>Eukaryota</taxon>
        <taxon>Metazoa</taxon>
        <taxon>Ecdysozoa</taxon>
        <taxon>Arthropoda</taxon>
        <taxon>Hexapoda</taxon>
        <taxon>Insecta</taxon>
        <taxon>Pterygota</taxon>
        <taxon>Neoptera</taxon>
        <taxon>Polyneoptera</taxon>
        <taxon>Dictyoptera</taxon>
        <taxon>Blattodea</taxon>
        <taxon>Blattoidea</taxon>
        <taxon>Termitoidae</taxon>
        <taxon>Termopsidae</taxon>
        <taxon>Zootermopsis</taxon>
    </lineage>
</organism>
<evidence type="ECO:0000313" key="2">
    <source>
        <dbReference type="EMBL" id="KDR20544.1"/>
    </source>
</evidence>
<gene>
    <name evidence="2" type="ORF">L798_04995</name>
</gene>
<feature type="region of interest" description="Disordered" evidence="1">
    <location>
        <begin position="1"/>
        <end position="30"/>
    </location>
</feature>
<evidence type="ECO:0000313" key="3">
    <source>
        <dbReference type="Proteomes" id="UP000027135"/>
    </source>
</evidence>
<proteinExistence type="predicted"/>
<evidence type="ECO:0000256" key="1">
    <source>
        <dbReference type="SAM" id="MobiDB-lite"/>
    </source>
</evidence>
<dbReference type="EMBL" id="KK852598">
    <property type="protein sequence ID" value="KDR20544.1"/>
    <property type="molecule type" value="Genomic_DNA"/>
</dbReference>
<accession>A0A067RJB2</accession>
<keyword evidence="3" id="KW-1185">Reference proteome</keyword>
<reference evidence="2 3" key="1">
    <citation type="journal article" date="2014" name="Nat. Commun.">
        <title>Molecular traces of alternative social organization in a termite genome.</title>
        <authorList>
            <person name="Terrapon N."/>
            <person name="Li C."/>
            <person name="Robertson H.M."/>
            <person name="Ji L."/>
            <person name="Meng X."/>
            <person name="Booth W."/>
            <person name="Chen Z."/>
            <person name="Childers C.P."/>
            <person name="Glastad K.M."/>
            <person name="Gokhale K."/>
            <person name="Gowin J."/>
            <person name="Gronenberg W."/>
            <person name="Hermansen R.A."/>
            <person name="Hu H."/>
            <person name="Hunt B.G."/>
            <person name="Huylmans A.K."/>
            <person name="Khalil S.M."/>
            <person name="Mitchell R.D."/>
            <person name="Munoz-Torres M.C."/>
            <person name="Mustard J.A."/>
            <person name="Pan H."/>
            <person name="Reese J.T."/>
            <person name="Scharf M.E."/>
            <person name="Sun F."/>
            <person name="Vogel H."/>
            <person name="Xiao J."/>
            <person name="Yang W."/>
            <person name="Yang Z."/>
            <person name="Yang Z."/>
            <person name="Zhou J."/>
            <person name="Zhu J."/>
            <person name="Brent C.S."/>
            <person name="Elsik C.G."/>
            <person name="Goodisman M.A."/>
            <person name="Liberles D.A."/>
            <person name="Roe R.M."/>
            <person name="Vargo E.L."/>
            <person name="Vilcinskas A."/>
            <person name="Wang J."/>
            <person name="Bornberg-Bauer E."/>
            <person name="Korb J."/>
            <person name="Zhang G."/>
            <person name="Liebig J."/>
        </authorList>
    </citation>
    <scope>NUCLEOTIDE SEQUENCE [LARGE SCALE GENOMIC DNA]</scope>
    <source>
        <tissue evidence="2">Whole organism</tissue>
    </source>
</reference>
<name>A0A067RJB2_ZOONE</name>
<dbReference type="Proteomes" id="UP000027135">
    <property type="component" value="Unassembled WGS sequence"/>
</dbReference>
<dbReference type="InParanoid" id="A0A067RJB2"/>
<sequence>MHCVTNRMADNGLSTAVTERRDARRSTNEHKAVAIRKLSGLGGGADSRVFGGGGDGVSVEERPGIPTAASLVTDAVDSRNGGHPSLFGLHFGHVPWSLAPPRQKCPQSASGPINLRAMGCVLPKA</sequence>
<protein>
    <submittedName>
        <fullName evidence="2">Uncharacterized protein</fullName>
    </submittedName>
</protein>
<feature type="compositionally biased region" description="Basic and acidic residues" evidence="1">
    <location>
        <begin position="18"/>
        <end position="30"/>
    </location>
</feature>
<dbReference type="AlphaFoldDB" id="A0A067RJB2"/>